<proteinExistence type="predicted"/>
<dbReference type="InterPro" id="IPR011990">
    <property type="entry name" value="TPR-like_helical_dom_sf"/>
</dbReference>
<protein>
    <recommendedName>
        <fullName evidence="2">histidine kinase</fullName>
        <ecNumber evidence="2">2.7.13.3</ecNumber>
    </recommendedName>
</protein>
<dbReference type="Gene3D" id="1.25.40.10">
    <property type="entry name" value="Tetratricopeptide repeat domain"/>
    <property type="match status" value="1"/>
</dbReference>
<evidence type="ECO:0000313" key="8">
    <source>
        <dbReference type="EMBL" id="ATL46751.1"/>
    </source>
</evidence>
<gene>
    <name evidence="8" type="ORF">COR50_05940</name>
</gene>
<dbReference type="PANTHER" id="PTHR43547">
    <property type="entry name" value="TWO-COMPONENT HISTIDINE KINASE"/>
    <property type="match status" value="1"/>
</dbReference>
<keyword evidence="9" id="KW-1185">Reference proteome</keyword>
<evidence type="ECO:0000256" key="6">
    <source>
        <dbReference type="SAM" id="SignalP"/>
    </source>
</evidence>
<dbReference type="InterPro" id="IPR003661">
    <property type="entry name" value="HisK_dim/P_dom"/>
</dbReference>
<keyword evidence="5" id="KW-0472">Membrane</keyword>
<dbReference type="Pfam" id="PF00512">
    <property type="entry name" value="HisKA"/>
    <property type="match status" value="1"/>
</dbReference>
<dbReference type="Proteomes" id="UP000220133">
    <property type="component" value="Chromosome"/>
</dbReference>
<keyword evidence="4" id="KW-0175">Coiled coil</keyword>
<evidence type="ECO:0000256" key="2">
    <source>
        <dbReference type="ARBA" id="ARBA00012438"/>
    </source>
</evidence>
<evidence type="ECO:0000259" key="7">
    <source>
        <dbReference type="PROSITE" id="PS50109"/>
    </source>
</evidence>
<evidence type="ECO:0000256" key="3">
    <source>
        <dbReference type="ARBA" id="ARBA00022553"/>
    </source>
</evidence>
<dbReference type="Gene3D" id="3.30.565.10">
    <property type="entry name" value="Histidine kinase-like ATPase, C-terminal domain"/>
    <property type="match status" value="1"/>
</dbReference>
<dbReference type="SUPFAM" id="SSF48452">
    <property type="entry name" value="TPR-like"/>
    <property type="match status" value="1"/>
</dbReference>
<organism evidence="8 9">
    <name type="scientific">Chitinophaga caeni</name>
    <dbReference type="NCBI Taxonomy" id="2029983"/>
    <lineage>
        <taxon>Bacteria</taxon>
        <taxon>Pseudomonadati</taxon>
        <taxon>Bacteroidota</taxon>
        <taxon>Chitinophagia</taxon>
        <taxon>Chitinophagales</taxon>
        <taxon>Chitinophagaceae</taxon>
        <taxon>Chitinophaga</taxon>
    </lineage>
</organism>
<evidence type="ECO:0000256" key="4">
    <source>
        <dbReference type="SAM" id="Coils"/>
    </source>
</evidence>
<evidence type="ECO:0000313" key="9">
    <source>
        <dbReference type="Proteomes" id="UP000220133"/>
    </source>
</evidence>
<dbReference type="GO" id="GO:0000155">
    <property type="term" value="F:phosphorelay sensor kinase activity"/>
    <property type="evidence" value="ECO:0007669"/>
    <property type="project" value="InterPro"/>
</dbReference>
<keyword evidence="5" id="KW-0812">Transmembrane</keyword>
<dbReference type="SUPFAM" id="SSF47384">
    <property type="entry name" value="Homodimeric domain of signal transducing histidine kinase"/>
    <property type="match status" value="1"/>
</dbReference>
<dbReference type="AlphaFoldDB" id="A0A291QS65"/>
<feature type="transmembrane region" description="Helical" evidence="5">
    <location>
        <begin position="350"/>
        <end position="370"/>
    </location>
</feature>
<dbReference type="SUPFAM" id="SSF55874">
    <property type="entry name" value="ATPase domain of HSP90 chaperone/DNA topoisomerase II/histidine kinase"/>
    <property type="match status" value="1"/>
</dbReference>
<keyword evidence="6" id="KW-0732">Signal</keyword>
<dbReference type="KEGG" id="cbae:COR50_05940"/>
<keyword evidence="5" id="KW-1133">Transmembrane helix</keyword>
<dbReference type="EC" id="2.7.13.3" evidence="2"/>
<dbReference type="CDD" id="cd00082">
    <property type="entry name" value="HisKA"/>
    <property type="match status" value="1"/>
</dbReference>
<name>A0A291QS65_9BACT</name>
<evidence type="ECO:0000256" key="1">
    <source>
        <dbReference type="ARBA" id="ARBA00000085"/>
    </source>
</evidence>
<dbReference type="Pfam" id="PF02518">
    <property type="entry name" value="HATPase_c"/>
    <property type="match status" value="1"/>
</dbReference>
<feature type="chain" id="PRO_5012380765" description="histidine kinase" evidence="6">
    <location>
        <begin position="26"/>
        <end position="623"/>
    </location>
</feature>
<sequence>MFMMKTLSIALIYLCTLLPTAPSKSQVKTYLSPEESVNDSTKLVDHYNFLASKYATIQLDSSYYYCSLAKNLADRIDYTKGKGMAMHNIGIYHTLRNNWISAANYYAQALDQFEETGDTENTVITMSDIASSYYFYQNREEEAIYFFREAIRRGAHLAKDSVNAYAWINYYSILQKDSTKLDSAKLALEEAKRIALKYHDQRIILYTELIEATHEFDTLRWQAGEKKFISLADSAIAMRDHYLAIQAYCTVCQLLYPVVPDTAIKFYQKAYDLGLESGYFEALTDVAYSLFSHYMKHGQEDKALQLADTFINNAHRAEQLKKEQRHFNLEYLLKNSENTNETLANNNRKLALSVMVILAVFLIIITFIFYSSYRKARQYAILMKNKNDEITEKNKQLNNEAEFKNKLLSIIAHDFRTPLANIIQLAAVHKDQPFDNASLGMMLDAISTTSQTTLDLFENTLRWIKSQLPGFIYQPVPLSVNILIDSAVDLYNDEIRQKHLQLRENISPETGILADKEMVQFVNRNLIHNAIKFSPQNGSIEINTAQNEGKVSISIKNTGFQLNGEQLGHLFEIQGDSASRNNQFKGAGVALIICKDFIEKMGGTINAFREGDFTVFQYELPGA</sequence>
<feature type="coiled-coil region" evidence="4">
    <location>
        <begin position="380"/>
        <end position="407"/>
    </location>
</feature>
<accession>A0A291QS65</accession>
<reference evidence="8 9" key="1">
    <citation type="submission" date="2017-10" db="EMBL/GenBank/DDBJ databases">
        <title>Paenichitinophaga pekingensis gen. nov., sp. nov., isolated from activated sludge.</title>
        <authorList>
            <person name="Jin D."/>
            <person name="Kong X."/>
            <person name="Deng Y."/>
            <person name="Bai Z."/>
        </authorList>
    </citation>
    <scope>NUCLEOTIDE SEQUENCE [LARGE SCALE GENOMIC DNA]</scope>
    <source>
        <strain evidence="8 9">13</strain>
    </source>
</reference>
<dbReference type="SMART" id="SM00388">
    <property type="entry name" value="HisKA"/>
    <property type="match status" value="1"/>
</dbReference>
<dbReference type="PANTHER" id="PTHR43547:SF2">
    <property type="entry name" value="HYBRID SIGNAL TRANSDUCTION HISTIDINE KINASE C"/>
    <property type="match status" value="1"/>
</dbReference>
<dbReference type="InterPro" id="IPR003594">
    <property type="entry name" value="HATPase_dom"/>
</dbReference>
<dbReference type="InterPro" id="IPR036890">
    <property type="entry name" value="HATPase_C_sf"/>
</dbReference>
<dbReference type="Pfam" id="PF13424">
    <property type="entry name" value="TPR_12"/>
    <property type="match status" value="1"/>
</dbReference>
<feature type="signal peptide" evidence="6">
    <location>
        <begin position="1"/>
        <end position="25"/>
    </location>
</feature>
<feature type="domain" description="Histidine kinase" evidence="7">
    <location>
        <begin position="410"/>
        <end position="623"/>
    </location>
</feature>
<comment type="catalytic activity">
    <reaction evidence="1">
        <text>ATP + protein L-histidine = ADP + protein N-phospho-L-histidine.</text>
        <dbReference type="EC" id="2.7.13.3"/>
    </reaction>
</comment>
<dbReference type="InterPro" id="IPR036097">
    <property type="entry name" value="HisK_dim/P_sf"/>
</dbReference>
<dbReference type="PROSITE" id="PS50109">
    <property type="entry name" value="HIS_KIN"/>
    <property type="match status" value="1"/>
</dbReference>
<dbReference type="CDD" id="cd00075">
    <property type="entry name" value="HATPase"/>
    <property type="match status" value="1"/>
</dbReference>
<dbReference type="Gene3D" id="1.10.287.130">
    <property type="match status" value="1"/>
</dbReference>
<dbReference type="SMART" id="SM00387">
    <property type="entry name" value="HATPase_c"/>
    <property type="match status" value="1"/>
</dbReference>
<dbReference type="EMBL" id="CP023777">
    <property type="protein sequence ID" value="ATL46751.1"/>
    <property type="molecule type" value="Genomic_DNA"/>
</dbReference>
<dbReference type="InterPro" id="IPR005467">
    <property type="entry name" value="His_kinase_dom"/>
</dbReference>
<keyword evidence="3" id="KW-0597">Phosphoprotein</keyword>
<evidence type="ECO:0000256" key="5">
    <source>
        <dbReference type="SAM" id="Phobius"/>
    </source>
</evidence>
<dbReference type="OrthoDB" id="1301080at2"/>